<evidence type="ECO:0000313" key="3">
    <source>
        <dbReference type="EMBL" id="MBD1268930.1"/>
    </source>
</evidence>
<keyword evidence="5" id="KW-1185">Reference proteome</keyword>
<name>A0A8I0FUH8_9ACTN</name>
<proteinExistence type="predicted"/>
<reference evidence="3" key="2">
    <citation type="submission" date="2020-09" db="EMBL/GenBank/DDBJ databases">
        <title>Novel species in genus Aeromicrobium.</title>
        <authorList>
            <person name="Zhang G."/>
        </authorList>
    </citation>
    <scope>NUCLEOTIDE SEQUENCE</scope>
    <source>
        <strain evidence="3">SSW1-57</strain>
    </source>
</reference>
<dbReference type="Gene3D" id="1.10.1040.10">
    <property type="entry name" value="N-(1-d-carboxylethyl)-l-norvaline Dehydrogenase, domain 2"/>
    <property type="match status" value="1"/>
</dbReference>
<evidence type="ECO:0000313" key="4">
    <source>
        <dbReference type="EMBL" id="NYI37162.1"/>
    </source>
</evidence>
<dbReference type="Pfam" id="PF08546">
    <property type="entry name" value="ApbA_C"/>
    <property type="match status" value="1"/>
</dbReference>
<dbReference type="Proteomes" id="UP000659061">
    <property type="component" value="Unassembled WGS sequence"/>
</dbReference>
<dbReference type="EMBL" id="JACWMT010000001">
    <property type="protein sequence ID" value="MBD1268930.1"/>
    <property type="molecule type" value="Genomic_DNA"/>
</dbReference>
<dbReference type="Gene3D" id="3.40.50.720">
    <property type="entry name" value="NAD(P)-binding Rossmann-like Domain"/>
    <property type="match status" value="1"/>
</dbReference>
<dbReference type="InterPro" id="IPR036291">
    <property type="entry name" value="NAD(P)-bd_dom_sf"/>
</dbReference>
<dbReference type="InterPro" id="IPR008927">
    <property type="entry name" value="6-PGluconate_DH-like_C_sf"/>
</dbReference>
<dbReference type="SUPFAM" id="SSF48179">
    <property type="entry name" value="6-phosphogluconate dehydrogenase C-terminal domain-like"/>
    <property type="match status" value="1"/>
</dbReference>
<organism evidence="3 6">
    <name type="scientific">Aeromicrobium tamlense</name>
    <dbReference type="NCBI Taxonomy" id="375541"/>
    <lineage>
        <taxon>Bacteria</taxon>
        <taxon>Bacillati</taxon>
        <taxon>Actinomycetota</taxon>
        <taxon>Actinomycetes</taxon>
        <taxon>Propionibacteriales</taxon>
        <taxon>Nocardioidaceae</taxon>
        <taxon>Aeromicrobium</taxon>
    </lineage>
</organism>
<dbReference type="EMBL" id="JACBZN010000001">
    <property type="protein sequence ID" value="NYI37162.1"/>
    <property type="molecule type" value="Genomic_DNA"/>
</dbReference>
<evidence type="ECO:0000259" key="1">
    <source>
        <dbReference type="Pfam" id="PF02558"/>
    </source>
</evidence>
<dbReference type="InterPro" id="IPR051402">
    <property type="entry name" value="KPR-Related"/>
</dbReference>
<evidence type="ECO:0000259" key="2">
    <source>
        <dbReference type="Pfam" id="PF08546"/>
    </source>
</evidence>
<dbReference type="AlphaFoldDB" id="A0A8I0FUH8"/>
<dbReference type="InterPro" id="IPR013332">
    <property type="entry name" value="KPR_N"/>
</dbReference>
<dbReference type="PANTHER" id="PTHR21708:SF26">
    <property type="entry name" value="2-DEHYDROPANTOATE 2-REDUCTASE"/>
    <property type="match status" value="1"/>
</dbReference>
<dbReference type="InterPro" id="IPR013752">
    <property type="entry name" value="KPA_reductase"/>
</dbReference>
<dbReference type="Proteomes" id="UP000587211">
    <property type="component" value="Unassembled WGS sequence"/>
</dbReference>
<dbReference type="InterPro" id="IPR013328">
    <property type="entry name" value="6PGD_dom2"/>
</dbReference>
<dbReference type="GO" id="GO:0005737">
    <property type="term" value="C:cytoplasm"/>
    <property type="evidence" value="ECO:0007669"/>
    <property type="project" value="TreeGrafter"/>
</dbReference>
<dbReference type="PANTHER" id="PTHR21708">
    <property type="entry name" value="PROBABLE 2-DEHYDROPANTOATE 2-REDUCTASE"/>
    <property type="match status" value="1"/>
</dbReference>
<gene>
    <name evidence="4" type="ORF">BJ975_000537</name>
    <name evidence="3" type="ORF">IDH50_01670</name>
</gene>
<feature type="domain" description="Ketopantoate reductase N-terminal" evidence="1">
    <location>
        <begin position="13"/>
        <end position="161"/>
    </location>
</feature>
<protein>
    <submittedName>
        <fullName evidence="4">2-dehydropantoate 2-reductase</fullName>
    </submittedName>
</protein>
<dbReference type="RefSeq" id="WP_179423407.1">
    <property type="nucleotide sequence ID" value="NZ_BAAAMP010000002.1"/>
</dbReference>
<sequence>MSNPTPTASDRRIIVIGPGATGGTIAAELHLHGARVVAVARGAELESIRSRGLIYHTSDGTRTVPLDVVGGPAELTLTDRDVLLLATKSQDAEAALRDWAWAPVLRADGSRGRAGTDLPLVTVQNGLNTDRSALRWFSHIVAGSIYCPGGKERVGEIENYGGEKRVLLWLGHYLTRGVDDELRAIVDALSVAPSLGFQAVEDITAIKASKLSYNTINGLEPVFAPSDLRDEVKEGLRQEALRVFAAIGITPLSPIESGISLWPHSVLEGDIAGRSRPGNSTLQSYLRHAPLETDYLNGEIVLLGRLHGVPTPLNEAMQVLTAEAVEQDLPPGAKGDDEIRALLDRAAAPVA</sequence>
<comment type="caution">
    <text evidence="3">The sequence shown here is derived from an EMBL/GenBank/DDBJ whole genome shotgun (WGS) entry which is preliminary data.</text>
</comment>
<accession>A0A8I0FUH8</accession>
<reference evidence="4 5" key="1">
    <citation type="submission" date="2020-07" db="EMBL/GenBank/DDBJ databases">
        <title>Sequencing the genomes of 1000 actinobacteria strains.</title>
        <authorList>
            <person name="Klenk H.-P."/>
        </authorList>
    </citation>
    <scope>NUCLEOTIDE SEQUENCE [LARGE SCALE GENOMIC DNA]</scope>
    <source>
        <strain evidence="4 5">DSM 19087</strain>
    </source>
</reference>
<evidence type="ECO:0000313" key="6">
    <source>
        <dbReference type="Proteomes" id="UP000659061"/>
    </source>
</evidence>
<evidence type="ECO:0000313" key="5">
    <source>
        <dbReference type="Proteomes" id="UP000587211"/>
    </source>
</evidence>
<dbReference type="SUPFAM" id="SSF51735">
    <property type="entry name" value="NAD(P)-binding Rossmann-fold domains"/>
    <property type="match status" value="1"/>
</dbReference>
<dbReference type="Pfam" id="PF02558">
    <property type="entry name" value="ApbA"/>
    <property type="match status" value="1"/>
</dbReference>
<feature type="domain" description="Ketopantoate reductase C-terminal" evidence="2">
    <location>
        <begin position="230"/>
        <end position="320"/>
    </location>
</feature>